<keyword evidence="2" id="KW-0539">Nucleus</keyword>
<keyword evidence="5" id="KW-1185">Reference proteome</keyword>
<keyword evidence="2" id="KW-0805">Transcription regulation</keyword>
<comment type="similarity">
    <text evidence="1 2">Belongs to the CNOT10 family.</text>
</comment>
<dbReference type="InterPro" id="IPR011990">
    <property type="entry name" value="TPR-like_helical_dom_sf"/>
</dbReference>
<keyword evidence="2" id="KW-0943">RNA-mediated gene silencing</keyword>
<dbReference type="STRING" id="7395.A0A1A9V743"/>
<evidence type="ECO:0000313" key="5">
    <source>
        <dbReference type="Proteomes" id="UP000078200"/>
    </source>
</evidence>
<dbReference type="SUPFAM" id="SSF48452">
    <property type="entry name" value="TPR-like"/>
    <property type="match status" value="1"/>
</dbReference>
<dbReference type="GO" id="GO:0030014">
    <property type="term" value="C:CCR4-NOT complex"/>
    <property type="evidence" value="ECO:0007669"/>
    <property type="project" value="UniProtKB-UniRule"/>
</dbReference>
<organism evidence="4 5">
    <name type="scientific">Glossina austeni</name>
    <name type="common">Savannah tsetse fly</name>
    <dbReference type="NCBI Taxonomy" id="7395"/>
    <lineage>
        <taxon>Eukaryota</taxon>
        <taxon>Metazoa</taxon>
        <taxon>Ecdysozoa</taxon>
        <taxon>Arthropoda</taxon>
        <taxon>Hexapoda</taxon>
        <taxon>Insecta</taxon>
        <taxon>Pterygota</taxon>
        <taxon>Neoptera</taxon>
        <taxon>Endopterygota</taxon>
        <taxon>Diptera</taxon>
        <taxon>Brachycera</taxon>
        <taxon>Muscomorpha</taxon>
        <taxon>Hippoboscoidea</taxon>
        <taxon>Glossinidae</taxon>
        <taxon>Glossina</taxon>
    </lineage>
</organism>
<dbReference type="Gene3D" id="1.25.40.10">
    <property type="entry name" value="Tetratricopeptide repeat domain"/>
    <property type="match status" value="2"/>
</dbReference>
<dbReference type="GO" id="GO:0005737">
    <property type="term" value="C:cytoplasm"/>
    <property type="evidence" value="ECO:0007669"/>
    <property type="project" value="UniProtKB-SubCell"/>
</dbReference>
<keyword evidence="2" id="KW-0810">Translation regulation</keyword>
<accession>A0A1A9V743</accession>
<comment type="subcellular location">
    <subcellularLocation>
        <location evidence="2">Cytoplasm</location>
    </subcellularLocation>
    <subcellularLocation>
        <location evidence="2">Nucleus</location>
    </subcellularLocation>
</comment>
<evidence type="ECO:0000256" key="2">
    <source>
        <dbReference type="RuleBase" id="RU367083"/>
    </source>
</evidence>
<keyword evidence="2" id="KW-0963">Cytoplasm</keyword>
<protein>
    <recommendedName>
        <fullName evidence="2">CCR4-NOT transcription complex subunit 10</fullName>
    </recommendedName>
</protein>
<dbReference type="PANTHER" id="PTHR12979">
    <property type="entry name" value="CCR4-NOT TRANSCRIPTION COMPLEX SUBUNIT 10"/>
    <property type="match status" value="1"/>
</dbReference>
<keyword evidence="2" id="KW-0804">Transcription</keyword>
<reference evidence="4" key="1">
    <citation type="submission" date="2020-05" db="UniProtKB">
        <authorList>
            <consortium name="EnsemblMetazoa"/>
        </authorList>
    </citation>
    <scope>IDENTIFICATION</scope>
    <source>
        <strain evidence="4">TTRI</strain>
    </source>
</reference>
<sequence length="641" mass="72123">METPEETPVTPEIPNSPEKPKINSQDYRLISKANDDFESAISPFSICCSGNYDACLEILEQLELLRGSDSKLLHNRAVAKFYKTQCRNHDELLKSLEELDDDKMLNRCDLAVLPQMTSSPTPDLGPSTMIPIYNKAVIFYHRHMFETALLTLKPLVQKLDNCDECSIALIGVLMLRLLLATNRLKKAYDFLEILLQKLGTSTLTLTAEDSNPQEVLPGIGENLARCLKLLCMLSMVVNRKVVLVPEDGTTEFSALKAHQYYIMKDFQMAAKQLKKINVDSYRGGLYNHELNTLIANNMGIIHLRVRHYAIAAKFFQNAIIFDKHIAANLRQAELHQMSSVRSCEILYNLGIAMLHLRRPKEAFQSFLVPLKTYHNNPRLWLRIAEACIMEHELRRVTEEKHGPSSSQKRVLFSNRIPYTESSQSAAVPEPTMPFAALSLRNALFLTRAYSHHVNVTTGSDEGNEEETCKSISTDNNFCNPSGPVTKESLDIMLSAIYAAYSYVSLRLGDYVTALEMAQELLKTDKISDAHKLLAHMYAGEALIMMDKLAEARPHFEPTFVSTLNTFDFETKDWHLKSLDAAQNVVRYNLAVALNLKGDFEVAKSLLNTCTHPIVASKVFALKVHIEKTQAAAAASLITPRI</sequence>
<feature type="compositionally biased region" description="Low complexity" evidence="3">
    <location>
        <begin position="1"/>
        <end position="13"/>
    </location>
</feature>
<evidence type="ECO:0000313" key="4">
    <source>
        <dbReference type="EnsemblMetazoa" id="GAUT028055-PA"/>
    </source>
</evidence>
<proteinExistence type="inferred from homology"/>
<dbReference type="GO" id="GO:0005634">
    <property type="term" value="C:nucleus"/>
    <property type="evidence" value="ECO:0007669"/>
    <property type="project" value="UniProtKB-SubCell"/>
</dbReference>
<dbReference type="AlphaFoldDB" id="A0A1A9V743"/>
<dbReference type="Proteomes" id="UP000078200">
    <property type="component" value="Unassembled WGS sequence"/>
</dbReference>
<evidence type="ECO:0000256" key="1">
    <source>
        <dbReference type="ARBA" id="ARBA00010080"/>
    </source>
</evidence>
<dbReference type="VEuPathDB" id="VectorBase:GAUT028055"/>
<dbReference type="GO" id="GO:0017148">
    <property type="term" value="P:negative regulation of translation"/>
    <property type="evidence" value="ECO:0007669"/>
    <property type="project" value="TreeGrafter"/>
</dbReference>
<dbReference type="PANTHER" id="PTHR12979:SF5">
    <property type="entry name" value="CCR4-NOT TRANSCRIPTION COMPLEX SUBUNIT 10"/>
    <property type="match status" value="1"/>
</dbReference>
<dbReference type="InterPro" id="IPR039740">
    <property type="entry name" value="CNOT10"/>
</dbReference>
<comment type="function">
    <text evidence="2">Component of the CCR4-NOT complex which is one of the major cellular mRNA deadenylases and is linked to various cellular processes including bulk mRNA degradation, miRNA-mediated repression, translational repression during translational initiation and general transcription regulation.</text>
</comment>
<dbReference type="EnsemblMetazoa" id="GAUT028055-RA">
    <property type="protein sequence ID" value="GAUT028055-PA"/>
    <property type="gene ID" value="GAUT028055"/>
</dbReference>
<name>A0A1A9V743_GLOAU</name>
<feature type="region of interest" description="Disordered" evidence="3">
    <location>
        <begin position="1"/>
        <end position="23"/>
    </location>
</feature>
<dbReference type="GO" id="GO:0031047">
    <property type="term" value="P:regulatory ncRNA-mediated gene silencing"/>
    <property type="evidence" value="ECO:0007669"/>
    <property type="project" value="UniProtKB-UniRule"/>
</dbReference>
<dbReference type="GO" id="GO:0006402">
    <property type="term" value="P:mRNA catabolic process"/>
    <property type="evidence" value="ECO:0007669"/>
    <property type="project" value="TreeGrafter"/>
</dbReference>
<evidence type="ECO:0000256" key="3">
    <source>
        <dbReference type="SAM" id="MobiDB-lite"/>
    </source>
</evidence>